<sequence length="893" mass="95241">MTDTLTVLVSPGGIADGVVSGLADLTAAGLVDEFVWARHTPGRPITDVTVVHGGTSRGLTLQQFVTDRRVDTLRLCLLTPATSQSEPIDLLAEVAAVGALASATGARDVIRLQCLLVGTDGAPAHIESLVIEGWHNIVVAPEDSRGPHFGRIATPARPGVADVARFAAPVVAGLTGLWTGVDQTGLDGEHILPGAVVRLARTYYRRLRTEEVETRLRSEVLAQDGHLPIPTDLHVQVVPVQDPALASSTMSQALWRAHPGVLKGSRMPYEAHAAEKIGAWAAIKMFFSFLWASLKNAPAAWYRGLVDGISDRIAISVQHAVFTNAPSAYDVVVRGRHADGTRAGWADIGAATEQMSGLIGRPDLIQHAGDDLGELWQDYTGAAFTLADAGSRGAGKGLNPIPIGAARGVITDSNSIVPGPRERFTVSNGGVAAAVRMGSVDATDPLGINDLRGRLTELQSSPDLGLQAGTTLNELNTWASRNAPSFGSAVGSTLASAFGEALAEFQHLLERVRSAVTPPDPGEGRLALARWTQVLVLLWLVLTGVFIWLGWTDKVEWWVPVVVVLGSLIILLVSLCFAFIRSQRQLFALLHQRRKVLSDRAVDDQNLQSAFADLRRLSQAYGQFLSWSRAVGSFLESPLGPDRHTTITPLAVSWGMPMSTAVGVAQPSDESIARTAADLRRDLYHPSWITEPWEDFISASGTLLPGADRSASRSTMWRDRGAGSASSLDRWSSDVYLGRVTSTGADRVWAQTLDLLNTRRTDLVSGLVANVQVIGGQVQPIGEFLAGLDRQEPAAGSFSGDVLTDVARSSGVGEVLVDRRSPTRTGIGIVCVATQLSDGFTVDRIRHAGGSAQTSWSAEPIQAPDSGWQSTVADDQAQPDQFRTPDLGDGFTF</sequence>
<dbReference type="AlphaFoldDB" id="A0A7I9V675"/>
<keyword evidence="2" id="KW-0812">Transmembrane</keyword>
<keyword evidence="4" id="KW-1185">Reference proteome</keyword>
<comment type="caution">
    <text evidence="3">The sequence shown here is derived from an EMBL/GenBank/DDBJ whole genome shotgun (WGS) entry which is preliminary data.</text>
</comment>
<reference evidence="4" key="1">
    <citation type="submission" date="2019-06" db="EMBL/GenBank/DDBJ databases">
        <title>Gordonia isolated from sludge of a wastewater treatment plant.</title>
        <authorList>
            <person name="Tamura T."/>
            <person name="Aoyama K."/>
            <person name="Kang Y."/>
            <person name="Saito S."/>
            <person name="Akiyama N."/>
            <person name="Yazawa K."/>
            <person name="Gonoi T."/>
            <person name="Mikami Y."/>
        </authorList>
    </citation>
    <scope>NUCLEOTIDE SEQUENCE [LARGE SCALE GENOMIC DNA]</scope>
    <source>
        <strain evidence="4">NBRC 107696</strain>
    </source>
</reference>
<dbReference type="OrthoDB" id="4427856at2"/>
<evidence type="ECO:0000313" key="3">
    <source>
        <dbReference type="EMBL" id="GEE00702.1"/>
    </source>
</evidence>
<protein>
    <submittedName>
        <fullName evidence="3">Uncharacterized protein</fullName>
    </submittedName>
</protein>
<accession>A0A7I9V675</accession>
<dbReference type="RefSeq" id="WP_161894554.1">
    <property type="nucleotide sequence ID" value="NZ_BJOV01000002.1"/>
</dbReference>
<name>A0A7I9V675_9ACTN</name>
<evidence type="ECO:0000313" key="4">
    <source>
        <dbReference type="Proteomes" id="UP000444960"/>
    </source>
</evidence>
<evidence type="ECO:0000256" key="1">
    <source>
        <dbReference type="SAM" id="MobiDB-lite"/>
    </source>
</evidence>
<keyword evidence="2" id="KW-1133">Transmembrane helix</keyword>
<dbReference type="EMBL" id="BJOV01000002">
    <property type="protein sequence ID" value="GEE00702.1"/>
    <property type="molecule type" value="Genomic_DNA"/>
</dbReference>
<proteinExistence type="predicted"/>
<feature type="transmembrane region" description="Helical" evidence="2">
    <location>
        <begin position="534"/>
        <end position="551"/>
    </location>
</feature>
<feature type="transmembrane region" description="Helical" evidence="2">
    <location>
        <begin position="557"/>
        <end position="580"/>
    </location>
</feature>
<dbReference type="Proteomes" id="UP000444960">
    <property type="component" value="Unassembled WGS sequence"/>
</dbReference>
<gene>
    <name evidence="3" type="ORF">nbrc107696_11480</name>
</gene>
<feature type="region of interest" description="Disordered" evidence="1">
    <location>
        <begin position="851"/>
        <end position="893"/>
    </location>
</feature>
<keyword evidence="2" id="KW-0472">Membrane</keyword>
<feature type="compositionally biased region" description="Polar residues" evidence="1">
    <location>
        <begin position="867"/>
        <end position="881"/>
    </location>
</feature>
<organism evidence="3 4">
    <name type="scientific">Gordonia spumicola</name>
    <dbReference type="NCBI Taxonomy" id="589161"/>
    <lineage>
        <taxon>Bacteria</taxon>
        <taxon>Bacillati</taxon>
        <taxon>Actinomycetota</taxon>
        <taxon>Actinomycetes</taxon>
        <taxon>Mycobacteriales</taxon>
        <taxon>Gordoniaceae</taxon>
        <taxon>Gordonia</taxon>
    </lineage>
</organism>
<evidence type="ECO:0000256" key="2">
    <source>
        <dbReference type="SAM" id="Phobius"/>
    </source>
</evidence>